<dbReference type="Gene3D" id="2.40.70.10">
    <property type="entry name" value="Acid Proteases"/>
    <property type="match status" value="1"/>
</dbReference>
<dbReference type="InterPro" id="IPR043502">
    <property type="entry name" value="DNA/RNA_pol_sf"/>
</dbReference>
<dbReference type="PANTHER" id="PTHR33240">
    <property type="entry name" value="OS08G0508500 PROTEIN"/>
    <property type="match status" value="1"/>
</dbReference>
<evidence type="ECO:0008006" key="3">
    <source>
        <dbReference type="Google" id="ProtNLM"/>
    </source>
</evidence>
<dbReference type="PANTHER" id="PTHR33240:SF15">
    <property type="entry name" value="GAG-PRO-LIKE PROTEIN"/>
    <property type="match status" value="1"/>
</dbReference>
<dbReference type="SUPFAM" id="SSF56672">
    <property type="entry name" value="DNA/RNA polymerases"/>
    <property type="match status" value="1"/>
</dbReference>
<evidence type="ECO:0000313" key="1">
    <source>
        <dbReference type="EMBL" id="GMH19402.1"/>
    </source>
</evidence>
<comment type="caution">
    <text evidence="1">The sequence shown here is derived from an EMBL/GenBank/DDBJ whole genome shotgun (WGS) entry which is preliminary data.</text>
</comment>
<evidence type="ECO:0000313" key="2">
    <source>
        <dbReference type="Proteomes" id="UP001279734"/>
    </source>
</evidence>
<name>A0AAD3SYH1_NEPGR</name>
<proteinExistence type="predicted"/>
<dbReference type="Gene3D" id="3.10.10.10">
    <property type="entry name" value="HIV Type 1 Reverse Transcriptase, subunit A, domain 1"/>
    <property type="match status" value="1"/>
</dbReference>
<protein>
    <recommendedName>
        <fullName evidence="3">Reverse transcriptase domain-containing protein</fullName>
    </recommendedName>
</protein>
<organism evidence="1 2">
    <name type="scientific">Nepenthes gracilis</name>
    <name type="common">Slender pitcher plant</name>
    <dbReference type="NCBI Taxonomy" id="150966"/>
    <lineage>
        <taxon>Eukaryota</taxon>
        <taxon>Viridiplantae</taxon>
        <taxon>Streptophyta</taxon>
        <taxon>Embryophyta</taxon>
        <taxon>Tracheophyta</taxon>
        <taxon>Spermatophyta</taxon>
        <taxon>Magnoliopsida</taxon>
        <taxon>eudicotyledons</taxon>
        <taxon>Gunneridae</taxon>
        <taxon>Pentapetalae</taxon>
        <taxon>Caryophyllales</taxon>
        <taxon>Nepenthaceae</taxon>
        <taxon>Nepenthes</taxon>
    </lineage>
</organism>
<accession>A0AAD3SYH1</accession>
<dbReference type="InterPro" id="IPR021109">
    <property type="entry name" value="Peptidase_aspartic_dom_sf"/>
</dbReference>
<keyword evidence="2" id="KW-1185">Reference proteome</keyword>
<dbReference type="AlphaFoldDB" id="A0AAD3SYH1"/>
<dbReference type="EMBL" id="BSYO01000020">
    <property type="protein sequence ID" value="GMH19402.1"/>
    <property type="molecule type" value="Genomic_DNA"/>
</dbReference>
<sequence length="335" mass="36855">MVDNIISFSDCDSNHVISPHADPIVISALVSDGTSDYQLKRVFIDNGSSKDLLYLDAFFRLGLKKNQLKSAEGPLYGLDNKPVPVQGTIQLEVTLGTYPKTASRMLTFLVVELALVYNAILGRPCLTAFGAVTSIPHLKIKFPTPYGVGEVLGDQVTGRTCYMAQIAPSGRTGTVGELDHRDETTLQQAQPGEATDLVPLDPGEPDKCVQIGSSLTGPLRDELIAFLRRNSDLFAWTPADMSGISAEVMVHKLGLDPDRKPIREKRRNHSVEKLIAIREEVKKLLDAGFIREVQYPDWLLNVVLVKKSNGKWRMCVDFTDVNKASPKARLSLAPD</sequence>
<dbReference type="CDD" id="cd00303">
    <property type="entry name" value="retropepsin_like"/>
    <property type="match status" value="1"/>
</dbReference>
<dbReference type="Proteomes" id="UP001279734">
    <property type="component" value="Unassembled WGS sequence"/>
</dbReference>
<reference evidence="1" key="1">
    <citation type="submission" date="2023-05" db="EMBL/GenBank/DDBJ databases">
        <title>Nepenthes gracilis genome sequencing.</title>
        <authorList>
            <person name="Fukushima K."/>
        </authorList>
    </citation>
    <scope>NUCLEOTIDE SEQUENCE</scope>
    <source>
        <strain evidence="1">SING2019-196</strain>
    </source>
</reference>
<gene>
    <name evidence="1" type="ORF">Nepgr_021243</name>
</gene>